<keyword evidence="1" id="KW-0732">Signal</keyword>
<dbReference type="Proteomes" id="UP000074561">
    <property type="component" value="Chromosome"/>
</dbReference>
<protein>
    <submittedName>
        <fullName evidence="2">Uncharacterized protein</fullName>
    </submittedName>
</protein>
<evidence type="ECO:0000256" key="1">
    <source>
        <dbReference type="SAM" id="SignalP"/>
    </source>
</evidence>
<accession>A0A127Q3R5</accession>
<organism evidence="2 3">
    <name type="scientific">Collimonas pratensis</name>
    <dbReference type="NCBI Taxonomy" id="279113"/>
    <lineage>
        <taxon>Bacteria</taxon>
        <taxon>Pseudomonadati</taxon>
        <taxon>Pseudomonadota</taxon>
        <taxon>Betaproteobacteria</taxon>
        <taxon>Burkholderiales</taxon>
        <taxon>Oxalobacteraceae</taxon>
        <taxon>Collimonas</taxon>
    </lineage>
</organism>
<dbReference type="AlphaFoldDB" id="A0A127Q3R5"/>
<evidence type="ECO:0000313" key="3">
    <source>
        <dbReference type="Proteomes" id="UP000074561"/>
    </source>
</evidence>
<dbReference type="EMBL" id="CP013234">
    <property type="protein sequence ID" value="AMP04684.1"/>
    <property type="molecule type" value="Genomic_DNA"/>
</dbReference>
<gene>
    <name evidence="2" type="ORF">CPter91_2321</name>
</gene>
<name>A0A127Q3R5_9BURK</name>
<dbReference type="PATRIC" id="fig|279113.9.peg.2295"/>
<proteinExistence type="predicted"/>
<evidence type="ECO:0000313" key="2">
    <source>
        <dbReference type="EMBL" id="AMP04684.1"/>
    </source>
</evidence>
<reference evidence="2 3" key="1">
    <citation type="submission" date="2015-11" db="EMBL/GenBank/DDBJ databases">
        <title>Exploring the genomic traits of fungus-feeding bacterial genus Collimonas.</title>
        <authorList>
            <person name="Song C."/>
            <person name="Schmidt R."/>
            <person name="de Jager V."/>
            <person name="Krzyzanowska D."/>
            <person name="Jongedijk E."/>
            <person name="Cankar K."/>
            <person name="Beekwilder J."/>
            <person name="van Veen A."/>
            <person name="de Boer W."/>
            <person name="van Veen J.A."/>
            <person name="Garbeva P."/>
        </authorList>
    </citation>
    <scope>NUCLEOTIDE SEQUENCE [LARGE SCALE GENOMIC DNA]</scope>
    <source>
        <strain evidence="2 3">Ter91</strain>
    </source>
</reference>
<feature type="chain" id="PRO_5007277496" evidence="1">
    <location>
        <begin position="28"/>
        <end position="152"/>
    </location>
</feature>
<dbReference type="KEGG" id="cpra:CPter91_2321"/>
<sequence length="152" mass="15617">MGRCMMAGKFVVALALSLDLASGAALAQSDAGAPAVAAAAAANLFAKPLTLRGTLGDAKIEMHLQLKPDPTEGIQGTYVVAGQNGKILLAGESENTDVIMEESINGKDVSGEWAGTLVGDTFRGTWSTTDDAVTKPFVLVVQQPAQTARTGK</sequence>
<feature type="signal peptide" evidence="1">
    <location>
        <begin position="1"/>
        <end position="27"/>
    </location>
</feature>
<dbReference type="STRING" id="279113.CPter91_2321"/>